<dbReference type="EMBL" id="LNTB01000001">
    <property type="protein sequence ID" value="KSW11658.1"/>
    <property type="molecule type" value="Genomic_DNA"/>
</dbReference>
<dbReference type="InterPro" id="IPR013137">
    <property type="entry name" value="Znf_TFIIB"/>
</dbReference>
<name>A0A0V8RUP2_PYROC</name>
<evidence type="ECO:0000313" key="3">
    <source>
        <dbReference type="EMBL" id="KSW11658.1"/>
    </source>
</evidence>
<dbReference type="GO" id="GO:0008270">
    <property type="term" value="F:zinc ion binding"/>
    <property type="evidence" value="ECO:0007669"/>
    <property type="project" value="UniProtKB-KW"/>
</dbReference>
<dbReference type="SUPFAM" id="SSF57783">
    <property type="entry name" value="Zinc beta-ribbon"/>
    <property type="match status" value="1"/>
</dbReference>
<keyword evidence="1" id="KW-0479">Metal-binding</keyword>
<dbReference type="RefSeq" id="WP_058370335.1">
    <property type="nucleotide sequence ID" value="NZ_LNTB01000001.1"/>
</dbReference>
<accession>A0A0V8RUP2</accession>
<dbReference type="AlphaFoldDB" id="A0A0V8RUP2"/>
<dbReference type="Pfam" id="PF08271">
    <property type="entry name" value="Zn_Ribbon_TF"/>
    <property type="match status" value="1"/>
</dbReference>
<proteinExistence type="predicted"/>
<feature type="domain" description="TFIIB-type" evidence="2">
    <location>
        <begin position="14"/>
        <end position="45"/>
    </location>
</feature>
<dbReference type="Gene3D" id="2.20.25.10">
    <property type="match status" value="1"/>
</dbReference>
<keyword evidence="1" id="KW-0863">Zinc-finger</keyword>
<organism evidence="3 4">
    <name type="scientific">Pyrodictium occultum</name>
    <dbReference type="NCBI Taxonomy" id="2309"/>
    <lineage>
        <taxon>Archaea</taxon>
        <taxon>Thermoproteota</taxon>
        <taxon>Thermoprotei</taxon>
        <taxon>Desulfurococcales</taxon>
        <taxon>Pyrodictiaceae</taxon>
        <taxon>Pyrodictium</taxon>
    </lineage>
</organism>
<keyword evidence="1" id="KW-0862">Zinc</keyword>
<dbReference type="STRING" id="2309.CF15_02210"/>
<evidence type="ECO:0000313" key="4">
    <source>
        <dbReference type="Proteomes" id="UP000053352"/>
    </source>
</evidence>
<protein>
    <recommendedName>
        <fullName evidence="2">TFIIB-type domain-containing protein</fullName>
    </recommendedName>
</protein>
<dbReference type="PROSITE" id="PS51134">
    <property type="entry name" value="ZF_TFIIB"/>
    <property type="match status" value="1"/>
</dbReference>
<gene>
    <name evidence="3" type="ORF">CF15_02210</name>
</gene>
<dbReference type="OrthoDB" id="27163at2157"/>
<keyword evidence="4" id="KW-1185">Reference proteome</keyword>
<reference evidence="3 4" key="1">
    <citation type="submission" date="2015-11" db="EMBL/GenBank/DDBJ databases">
        <title>Genome sequence of Pyrodictium occultum PL-19, a marine hyperthermophilic archaeon isolated from Volcano, Italy.</title>
        <authorList>
            <person name="Utturkar S."/>
            <person name="Huber H."/>
            <person name="Leptihn S."/>
            <person name="Brown S."/>
            <person name="Stetter K.O."/>
            <person name="Podar M."/>
        </authorList>
    </citation>
    <scope>NUCLEOTIDE SEQUENCE [LARGE SCALE GENOMIC DNA]</scope>
    <source>
        <strain evidence="3 4">PL-19</strain>
    </source>
</reference>
<evidence type="ECO:0000256" key="1">
    <source>
        <dbReference type="PROSITE-ProRule" id="PRU00469"/>
    </source>
</evidence>
<comment type="caution">
    <text evidence="3">The sequence shown here is derived from an EMBL/GenBank/DDBJ whole genome shotgun (WGS) entry which is preliminary data.</text>
</comment>
<dbReference type="Proteomes" id="UP000053352">
    <property type="component" value="Unassembled WGS sequence"/>
</dbReference>
<sequence>MSSREYQNYYTASTTRRCPHCGSEQLVLDPQQGILVCRSCGAVIDDTVFDATPHNAAPIQGGEPARLTQTERSRVRLTVLQVSITRRLSRMLDTIDIGDLLDYANTNTVEIIELYKTPCIKKLLKSLHKPEERKAALEAAVALRKGDYPLASMLASQYRVGRRKMKLIIRRVMECLGIARAMEALATA</sequence>
<evidence type="ECO:0000259" key="2">
    <source>
        <dbReference type="PROSITE" id="PS51134"/>
    </source>
</evidence>